<dbReference type="PANTHER" id="PTHR10188">
    <property type="entry name" value="L-ASPARAGINASE"/>
    <property type="match status" value="1"/>
</dbReference>
<evidence type="ECO:0000256" key="7">
    <source>
        <dbReference type="PIRSR" id="PIRSR600246-3"/>
    </source>
</evidence>
<dbReference type="KEGG" id="nso:NIASO_21015"/>
<feature type="site" description="Cleavage; by autolysis" evidence="7">
    <location>
        <begin position="214"/>
        <end position="215"/>
    </location>
</feature>
<dbReference type="FunFam" id="3.60.20.30:FF:000001">
    <property type="entry name" value="Isoaspartyl peptidase/L-asparaginase"/>
    <property type="match status" value="1"/>
</dbReference>
<dbReference type="RefSeq" id="WP_008582410.1">
    <property type="nucleotide sequence ID" value="NZ_CP007035.1"/>
</dbReference>
<accession>W0F1W2</accession>
<sequence length="348" mass="37077">MPRLGLAFFILIHCFCIKSSAQQLTDQQLKHQGQYVMVIHGGAGTILRSSMTPEKEKAYRTALEAALKAGYQKINAGSSSLDAVQAAITMLEDNPLFNAGKGAVFTHDGKNELDAAIMDGKSLKAGAVAGVTVIKNPIMAARAVMERSEHVMLIGKGAEQFAKECGLTIVDPKYFYTEDRWKGLQKAIEEEAEKNKRGNGYNPPGTGYPDYKFGTVGAVALDKDGNLAAGTSTGGMTNKKFGRVGDSPIIGAGTYANNKTAAVSGTGWGEFFIRNVVAYDLSALMEYKGLTVRDAGEQVIKKVGAMGGDGGLIALDQKGNAAMPFNTAGMYRGTITKDGTIEIYIYNE</sequence>
<dbReference type="GO" id="GO:0016811">
    <property type="term" value="F:hydrolase activity, acting on carbon-nitrogen (but not peptide) bonds, in linear amides"/>
    <property type="evidence" value="ECO:0007669"/>
    <property type="project" value="UniProtKB-ARBA"/>
</dbReference>
<dbReference type="Gene3D" id="3.60.20.30">
    <property type="entry name" value="(Glycosyl)asparaginase"/>
    <property type="match status" value="1"/>
</dbReference>
<dbReference type="SUPFAM" id="SSF56235">
    <property type="entry name" value="N-terminal nucleophile aminohydrolases (Ntn hydrolases)"/>
    <property type="match status" value="1"/>
</dbReference>
<keyword evidence="9" id="KW-1185">Reference proteome</keyword>
<feature type="binding site" evidence="6">
    <location>
        <begin position="266"/>
        <end position="269"/>
    </location>
    <ligand>
        <name>substrate</name>
    </ligand>
</feature>
<evidence type="ECO:0000313" key="9">
    <source>
        <dbReference type="Proteomes" id="UP000003586"/>
    </source>
</evidence>
<proteinExistence type="predicted"/>
<dbReference type="InterPro" id="IPR029055">
    <property type="entry name" value="Ntn_hydrolases_N"/>
</dbReference>
<keyword evidence="3" id="KW-0068">Autocatalytic cleavage</keyword>
<dbReference type="STRING" id="929713.NIASO_21015"/>
<organism evidence="8 9">
    <name type="scientific">Niabella soli DSM 19437</name>
    <dbReference type="NCBI Taxonomy" id="929713"/>
    <lineage>
        <taxon>Bacteria</taxon>
        <taxon>Pseudomonadati</taxon>
        <taxon>Bacteroidota</taxon>
        <taxon>Chitinophagia</taxon>
        <taxon>Chitinophagales</taxon>
        <taxon>Chitinophagaceae</taxon>
        <taxon>Niabella</taxon>
    </lineage>
</organism>
<gene>
    <name evidence="8" type="ORF">NIASO_21015</name>
</gene>
<keyword evidence="1" id="KW-0645">Protease</keyword>
<dbReference type="InterPro" id="IPR000246">
    <property type="entry name" value="Peptidase_T2"/>
</dbReference>
<dbReference type="Pfam" id="PF01112">
    <property type="entry name" value="Asparaginase_2"/>
    <property type="match status" value="1"/>
</dbReference>
<evidence type="ECO:0000256" key="1">
    <source>
        <dbReference type="ARBA" id="ARBA00022670"/>
    </source>
</evidence>
<dbReference type="HOGENOM" id="CLU_021603_1_0_10"/>
<keyword evidence="2" id="KW-0378">Hydrolase</keyword>
<dbReference type="EMBL" id="CP007035">
    <property type="protein sequence ID" value="AHF16997.1"/>
    <property type="molecule type" value="Genomic_DNA"/>
</dbReference>
<feature type="active site" description="Nucleophile" evidence="5">
    <location>
        <position position="215"/>
    </location>
</feature>
<evidence type="ECO:0000256" key="6">
    <source>
        <dbReference type="PIRSR" id="PIRSR600246-2"/>
    </source>
</evidence>
<reference evidence="8 9" key="1">
    <citation type="submission" date="2013-12" db="EMBL/GenBank/DDBJ databases">
        <authorList>
            <consortium name="DOE Joint Genome Institute"/>
            <person name="Eisen J."/>
            <person name="Huntemann M."/>
            <person name="Han J."/>
            <person name="Chen A."/>
            <person name="Kyrpides N."/>
            <person name="Mavromatis K."/>
            <person name="Markowitz V."/>
            <person name="Palaniappan K."/>
            <person name="Ivanova N."/>
            <person name="Schaumberg A."/>
            <person name="Pati A."/>
            <person name="Liolios K."/>
            <person name="Nordberg H.P."/>
            <person name="Cantor M.N."/>
            <person name="Hua S.X."/>
            <person name="Woyke T."/>
        </authorList>
    </citation>
    <scope>NUCLEOTIDE SEQUENCE [LARGE SCALE GENOMIC DNA]</scope>
    <source>
        <strain evidence="9">DSM 19437</strain>
    </source>
</reference>
<evidence type="ECO:0000256" key="2">
    <source>
        <dbReference type="ARBA" id="ARBA00022801"/>
    </source>
</evidence>
<dbReference type="AlphaFoldDB" id="W0F1W2"/>
<dbReference type="GO" id="GO:0008233">
    <property type="term" value="F:peptidase activity"/>
    <property type="evidence" value="ECO:0007669"/>
    <property type="project" value="UniProtKB-KW"/>
</dbReference>
<dbReference type="PANTHER" id="PTHR10188:SF6">
    <property type="entry name" value="N(4)-(BETA-N-ACETYLGLUCOSAMINYL)-L-ASPARAGINASE"/>
    <property type="match status" value="1"/>
</dbReference>
<protein>
    <recommendedName>
        <fullName evidence="4">Isoaspartyl peptidase</fullName>
    </recommendedName>
</protein>
<name>W0F1W2_9BACT</name>
<evidence type="ECO:0000256" key="3">
    <source>
        <dbReference type="ARBA" id="ARBA00022813"/>
    </source>
</evidence>
<evidence type="ECO:0000313" key="8">
    <source>
        <dbReference type="EMBL" id="AHF16997.1"/>
    </source>
</evidence>
<evidence type="ECO:0000256" key="4">
    <source>
        <dbReference type="ARBA" id="ARBA00069124"/>
    </source>
</evidence>
<dbReference type="eggNOG" id="COG1446">
    <property type="taxonomic scope" value="Bacteria"/>
</dbReference>
<dbReference type="GO" id="GO:0006508">
    <property type="term" value="P:proteolysis"/>
    <property type="evidence" value="ECO:0007669"/>
    <property type="project" value="UniProtKB-KW"/>
</dbReference>
<feature type="binding site" evidence="6">
    <location>
        <begin position="243"/>
        <end position="246"/>
    </location>
    <ligand>
        <name>substrate</name>
    </ligand>
</feature>
<evidence type="ECO:0000256" key="5">
    <source>
        <dbReference type="PIRSR" id="PIRSR600246-1"/>
    </source>
</evidence>
<dbReference type="OrthoDB" id="9780217at2"/>
<dbReference type="CDD" id="cd04701">
    <property type="entry name" value="Asparaginase_2"/>
    <property type="match status" value="1"/>
</dbReference>
<dbReference type="Proteomes" id="UP000003586">
    <property type="component" value="Chromosome"/>
</dbReference>